<dbReference type="RefSeq" id="WP_069015652.1">
    <property type="nucleotide sequence ID" value="NZ_LVJW01000008.1"/>
</dbReference>
<accession>A0A1E2UHR7</accession>
<dbReference type="PANTHER" id="PTHR42734:SF17">
    <property type="entry name" value="METAL TRANSPORT SYSTEM ATP-BINDING PROTEIN TM_0124-RELATED"/>
    <property type="match status" value="1"/>
</dbReference>
<comment type="similarity">
    <text evidence="1">Belongs to the ABC transporter superfamily.</text>
</comment>
<dbReference type="STRING" id="1818881.A3196_19785"/>
<name>A0A1E2UHR7_9GAMM</name>
<sequence length="237" mass="27008">MTTTDQFNVHCLKKHYAKRQVLNEVTFSLQAGQTHLLSGDNGAGKTTLLRILAGLEKPDSIRIDLGKGPLNWRHVKKTLQHHALYLHQHPYMFDGTVSYNLDYAIGVKLTKRERQQQIDKALEWADLQQLSHAPAKSLSGGEKQRVSLARAWLKRPSILLLDEPTSNLDQESRHRTLSLLEAFKSDGTAMLLASHDPMHFPTLIDQHLRLDQGKLIRIDDQKLIEFDQTHPNFRSTA</sequence>
<dbReference type="AlphaFoldDB" id="A0A1E2UHR7"/>
<dbReference type="InterPro" id="IPR017871">
    <property type="entry name" value="ABC_transporter-like_CS"/>
</dbReference>
<evidence type="ECO:0000256" key="2">
    <source>
        <dbReference type="ARBA" id="ARBA00022448"/>
    </source>
</evidence>
<dbReference type="OrthoDB" id="9800654at2"/>
<feature type="domain" description="ABC transporter" evidence="5">
    <location>
        <begin position="7"/>
        <end position="237"/>
    </location>
</feature>
<dbReference type="Proteomes" id="UP000094849">
    <property type="component" value="Unassembled WGS sequence"/>
</dbReference>
<keyword evidence="7" id="KW-1185">Reference proteome</keyword>
<protein>
    <recommendedName>
        <fullName evidence="5">ABC transporter domain-containing protein</fullName>
    </recommendedName>
</protein>
<dbReference type="SUPFAM" id="SSF52540">
    <property type="entry name" value="P-loop containing nucleoside triphosphate hydrolases"/>
    <property type="match status" value="1"/>
</dbReference>
<evidence type="ECO:0000313" key="6">
    <source>
        <dbReference type="EMBL" id="ODB91966.1"/>
    </source>
</evidence>
<dbReference type="Pfam" id="PF00005">
    <property type="entry name" value="ABC_tran"/>
    <property type="match status" value="1"/>
</dbReference>
<comment type="caution">
    <text evidence="6">The sequence shown here is derived from an EMBL/GenBank/DDBJ whole genome shotgun (WGS) entry which is preliminary data.</text>
</comment>
<dbReference type="PROSITE" id="PS00211">
    <property type="entry name" value="ABC_TRANSPORTER_1"/>
    <property type="match status" value="1"/>
</dbReference>
<evidence type="ECO:0000256" key="4">
    <source>
        <dbReference type="ARBA" id="ARBA00022840"/>
    </source>
</evidence>
<proteinExistence type="inferred from homology"/>
<keyword evidence="4" id="KW-0067">ATP-binding</keyword>
<dbReference type="GO" id="GO:0005524">
    <property type="term" value="F:ATP binding"/>
    <property type="evidence" value="ECO:0007669"/>
    <property type="project" value="UniProtKB-KW"/>
</dbReference>
<organism evidence="6 7">
    <name type="scientific">Candidatus Thiodiazotropha endoloripes</name>
    <dbReference type="NCBI Taxonomy" id="1818881"/>
    <lineage>
        <taxon>Bacteria</taxon>
        <taxon>Pseudomonadati</taxon>
        <taxon>Pseudomonadota</taxon>
        <taxon>Gammaproteobacteria</taxon>
        <taxon>Chromatiales</taxon>
        <taxon>Sedimenticolaceae</taxon>
        <taxon>Candidatus Thiodiazotropha</taxon>
    </lineage>
</organism>
<dbReference type="InterPro" id="IPR003593">
    <property type="entry name" value="AAA+_ATPase"/>
</dbReference>
<dbReference type="Gene3D" id="3.40.50.300">
    <property type="entry name" value="P-loop containing nucleotide triphosphate hydrolases"/>
    <property type="match status" value="1"/>
</dbReference>
<dbReference type="PANTHER" id="PTHR42734">
    <property type="entry name" value="METAL TRANSPORT SYSTEM ATP-BINDING PROTEIN TM_0124-RELATED"/>
    <property type="match status" value="1"/>
</dbReference>
<evidence type="ECO:0000256" key="1">
    <source>
        <dbReference type="ARBA" id="ARBA00005417"/>
    </source>
</evidence>
<evidence type="ECO:0000313" key="7">
    <source>
        <dbReference type="Proteomes" id="UP000094849"/>
    </source>
</evidence>
<dbReference type="CDD" id="cd03230">
    <property type="entry name" value="ABC_DR_subfamily_A"/>
    <property type="match status" value="1"/>
</dbReference>
<dbReference type="GO" id="GO:0016887">
    <property type="term" value="F:ATP hydrolysis activity"/>
    <property type="evidence" value="ECO:0007669"/>
    <property type="project" value="InterPro"/>
</dbReference>
<evidence type="ECO:0000256" key="3">
    <source>
        <dbReference type="ARBA" id="ARBA00022741"/>
    </source>
</evidence>
<dbReference type="SMART" id="SM00382">
    <property type="entry name" value="AAA"/>
    <property type="match status" value="1"/>
</dbReference>
<reference evidence="6 7" key="1">
    <citation type="submission" date="2016-03" db="EMBL/GenBank/DDBJ databases">
        <title>Chemosynthetic sulphur-oxidizing symbionts of marine invertebrate animals are capable of nitrogen fixation.</title>
        <authorList>
            <person name="Petersen J.M."/>
            <person name="Kemper A."/>
            <person name="Gruber-Vodicka H."/>
            <person name="Cardini U."/>
            <person name="Geest Mvander."/>
            <person name="Kleiner M."/>
            <person name="Bulgheresi S."/>
            <person name="Fussmann M."/>
            <person name="Herbold C."/>
            <person name="Seah B.K.B."/>
            <person name="Antony C.Paul."/>
            <person name="Liu D."/>
            <person name="Belitz A."/>
            <person name="Weber M."/>
        </authorList>
    </citation>
    <scope>NUCLEOTIDE SEQUENCE [LARGE SCALE GENOMIC DNA]</scope>
    <source>
        <strain evidence="6">G_D</strain>
    </source>
</reference>
<dbReference type="InterPro" id="IPR003439">
    <property type="entry name" value="ABC_transporter-like_ATP-bd"/>
</dbReference>
<dbReference type="PROSITE" id="PS50893">
    <property type="entry name" value="ABC_TRANSPORTER_2"/>
    <property type="match status" value="1"/>
</dbReference>
<gene>
    <name evidence="6" type="ORF">A3196_19785</name>
</gene>
<keyword evidence="3" id="KW-0547">Nucleotide-binding</keyword>
<evidence type="ECO:0000259" key="5">
    <source>
        <dbReference type="PROSITE" id="PS50893"/>
    </source>
</evidence>
<keyword evidence="2" id="KW-0813">Transport</keyword>
<dbReference type="EMBL" id="LVJZ01000007">
    <property type="protein sequence ID" value="ODB91966.1"/>
    <property type="molecule type" value="Genomic_DNA"/>
</dbReference>
<dbReference type="InterPro" id="IPR050153">
    <property type="entry name" value="Metal_Ion_Import_ABC"/>
</dbReference>
<dbReference type="InterPro" id="IPR027417">
    <property type="entry name" value="P-loop_NTPase"/>
</dbReference>